<dbReference type="OrthoDB" id="3374146at2"/>
<dbReference type="EMBL" id="WBOF01000002">
    <property type="protein sequence ID" value="MQS16196.1"/>
    <property type="molecule type" value="Genomic_DNA"/>
</dbReference>
<dbReference type="Pfam" id="PF13646">
    <property type="entry name" value="HEAT_2"/>
    <property type="match status" value="2"/>
</dbReference>
<evidence type="ECO:0000313" key="2">
    <source>
        <dbReference type="Proteomes" id="UP000450000"/>
    </source>
</evidence>
<accession>A0A6N7KWZ6</accession>
<gene>
    <name evidence="1" type="ORF">F7Q99_29195</name>
</gene>
<evidence type="ECO:0008006" key="3">
    <source>
        <dbReference type="Google" id="ProtNLM"/>
    </source>
</evidence>
<proteinExistence type="predicted"/>
<comment type="caution">
    <text evidence="1">The sequence shown here is derived from an EMBL/GenBank/DDBJ whole genome shotgun (WGS) entry which is preliminary data.</text>
</comment>
<dbReference type="Proteomes" id="UP000450000">
    <property type="component" value="Unassembled WGS sequence"/>
</dbReference>
<evidence type="ECO:0000313" key="1">
    <source>
        <dbReference type="EMBL" id="MQS16196.1"/>
    </source>
</evidence>
<dbReference type="InterPro" id="IPR016024">
    <property type="entry name" value="ARM-type_fold"/>
</dbReference>
<protein>
    <recommendedName>
        <fullName evidence="3">HEAT repeat domain-containing protein</fullName>
    </recommendedName>
</protein>
<dbReference type="InterPro" id="IPR011989">
    <property type="entry name" value="ARM-like"/>
</dbReference>
<sequence length="519" mass="56252">MNFFFRRQQPLSQTFPGVDVLEGVRLAVAEARSRDGDAFEELIAALLEVGSAGDLEDSFEALRVLAGRPALLLRLDAFIRRESAYSTRPAPSLAEADPVALVLAASHADGRIRERALQRMLNQPRPELMPFVVLRTSDWVRQVRAPACAALAVLLHDNPMLATSATVRTALLINRRRRGAFAHGQLLVPLLAGSGTALSGRLLTAPEPAVRRFVLDTTAHRLGIRALAALAESDPDRQVRARAAEAAARQAVWTDQVELLRRLARSRHAEVRITALTGLMRTGSPQNVVPYLDDPSALVRALAREAARRTGIDPLAHYRAAIQTTEPQIGAVGGLAETGSRADGPLLTALLDNPAPQVRVHALRALRSLDVVPVPRVTALLRDGSSAVVKEAAATLAPSATQLPADLLWDMLTDPQRPAVRRAGYRLLSRHDRLTALRAALVVSGDTHPRLAVQGKNDATTQIRNLAPHPWRTRPVPSLDASPAQAADLLALAEQRRTELTEDVVRLLRDALRPGPGNW</sequence>
<dbReference type="SUPFAM" id="SSF48371">
    <property type="entry name" value="ARM repeat"/>
    <property type="match status" value="1"/>
</dbReference>
<organism evidence="1 2">
    <name type="scientific">Streptomyces kaniharaensis</name>
    <dbReference type="NCBI Taxonomy" id="212423"/>
    <lineage>
        <taxon>Bacteria</taxon>
        <taxon>Bacillati</taxon>
        <taxon>Actinomycetota</taxon>
        <taxon>Actinomycetes</taxon>
        <taxon>Kitasatosporales</taxon>
        <taxon>Streptomycetaceae</taxon>
        <taxon>Streptomyces</taxon>
    </lineage>
</organism>
<dbReference type="AlphaFoldDB" id="A0A6N7KWZ6"/>
<reference evidence="1 2" key="1">
    <citation type="submission" date="2019-09" db="EMBL/GenBank/DDBJ databases">
        <title>Genome Sequences of Streptomyces kaniharaensis ATCC 21070.</title>
        <authorList>
            <person name="Zhu W."/>
            <person name="De Crecy-Lagard V."/>
            <person name="Richards N.G."/>
        </authorList>
    </citation>
    <scope>NUCLEOTIDE SEQUENCE [LARGE SCALE GENOMIC DNA]</scope>
    <source>
        <strain evidence="1 2">SF-557</strain>
    </source>
</reference>
<keyword evidence="2" id="KW-1185">Reference proteome</keyword>
<name>A0A6N7KWZ6_9ACTN</name>
<dbReference type="RefSeq" id="WP_153466930.1">
    <property type="nucleotide sequence ID" value="NZ_WBOF01000002.1"/>
</dbReference>
<dbReference type="Gene3D" id="1.25.10.10">
    <property type="entry name" value="Leucine-rich Repeat Variant"/>
    <property type="match status" value="2"/>
</dbReference>